<comment type="caution">
    <text evidence="7">The sequence shown here is derived from an EMBL/GenBank/DDBJ whole genome shotgun (WGS) entry which is preliminary data.</text>
</comment>
<dbReference type="InterPro" id="IPR005762">
    <property type="entry name" value="MurD"/>
</dbReference>
<dbReference type="EMBL" id="JAHZIK010003012">
    <property type="protein sequence ID" value="MBW7461506.1"/>
    <property type="molecule type" value="Genomic_DNA"/>
</dbReference>
<evidence type="ECO:0000256" key="3">
    <source>
        <dbReference type="ARBA" id="ARBA00022840"/>
    </source>
</evidence>
<dbReference type="PANTHER" id="PTHR43692">
    <property type="entry name" value="UDP-N-ACETYLMURAMOYLALANINE--D-GLUTAMATE LIGASE"/>
    <property type="match status" value="1"/>
</dbReference>
<accession>A0ABS7CLV3</accession>
<keyword evidence="3" id="KW-0067">ATP-binding</keyword>
<feature type="non-terminal residue" evidence="7">
    <location>
        <position position="76"/>
    </location>
</feature>
<dbReference type="PANTHER" id="PTHR43692:SF1">
    <property type="entry name" value="UDP-N-ACETYLMURAMOYLALANINE--D-GLUTAMATE LIGASE"/>
    <property type="match status" value="1"/>
</dbReference>
<gene>
    <name evidence="7" type="primary">murD</name>
    <name evidence="7" type="ORF">K0U00_46365</name>
</gene>
<dbReference type="GO" id="GO:0008764">
    <property type="term" value="F:UDP-N-acetylmuramoylalanine-D-glutamate ligase activity"/>
    <property type="evidence" value="ECO:0007669"/>
    <property type="project" value="UniProtKB-EC"/>
</dbReference>
<sequence>MYQGKKIVILGLAKSGVSVAKLFHRLGAKVIVNDQKKRELCPEADELDALGISVICGSHPDDLITGDTALVVKNPG</sequence>
<evidence type="ECO:0000256" key="6">
    <source>
        <dbReference type="ARBA" id="ARBA00023316"/>
    </source>
</evidence>
<evidence type="ECO:0000313" key="8">
    <source>
        <dbReference type="Proteomes" id="UP001519887"/>
    </source>
</evidence>
<protein>
    <submittedName>
        <fullName evidence="7">UDP-N-acetylmuramoyl-L-alanine--D-glutamate ligase</fullName>
        <ecNumber evidence="7">6.3.2.9</ecNumber>
    </submittedName>
</protein>
<keyword evidence="4" id="KW-0133">Cell shape</keyword>
<evidence type="ECO:0000256" key="1">
    <source>
        <dbReference type="ARBA" id="ARBA00022598"/>
    </source>
</evidence>
<dbReference type="Gene3D" id="3.40.50.720">
    <property type="entry name" value="NAD(P)-binding Rossmann-like Domain"/>
    <property type="match status" value="1"/>
</dbReference>
<evidence type="ECO:0000256" key="2">
    <source>
        <dbReference type="ARBA" id="ARBA00022741"/>
    </source>
</evidence>
<organism evidence="7 8">
    <name type="scientific">Paenibacillus sepulcri</name>
    <dbReference type="NCBI Taxonomy" id="359917"/>
    <lineage>
        <taxon>Bacteria</taxon>
        <taxon>Bacillati</taxon>
        <taxon>Bacillota</taxon>
        <taxon>Bacilli</taxon>
        <taxon>Bacillales</taxon>
        <taxon>Paenibacillaceae</taxon>
        <taxon>Paenibacillus</taxon>
    </lineage>
</organism>
<reference evidence="7 8" key="1">
    <citation type="submission" date="2021-07" db="EMBL/GenBank/DDBJ databases">
        <title>Paenibacillus radiodurans sp. nov., isolated from the southeastern edge of Tengger Desert.</title>
        <authorList>
            <person name="Zhang G."/>
        </authorList>
    </citation>
    <scope>NUCLEOTIDE SEQUENCE [LARGE SCALE GENOMIC DNA]</scope>
    <source>
        <strain evidence="7 8">CCM 7311</strain>
    </source>
</reference>
<keyword evidence="2" id="KW-0547">Nucleotide-binding</keyword>
<keyword evidence="5" id="KW-0573">Peptidoglycan synthesis</keyword>
<dbReference type="SUPFAM" id="SSF51984">
    <property type="entry name" value="MurCD N-terminal domain"/>
    <property type="match status" value="1"/>
</dbReference>
<name>A0ABS7CLV3_9BACL</name>
<dbReference type="Proteomes" id="UP001519887">
    <property type="component" value="Unassembled WGS sequence"/>
</dbReference>
<dbReference type="Pfam" id="PF21799">
    <property type="entry name" value="MurD-like_N"/>
    <property type="match status" value="1"/>
</dbReference>
<dbReference type="EC" id="6.3.2.9" evidence="7"/>
<keyword evidence="8" id="KW-1185">Reference proteome</keyword>
<keyword evidence="6" id="KW-0961">Cell wall biogenesis/degradation</keyword>
<proteinExistence type="predicted"/>
<evidence type="ECO:0000313" key="7">
    <source>
        <dbReference type="EMBL" id="MBW7461506.1"/>
    </source>
</evidence>
<keyword evidence="1 7" id="KW-0436">Ligase</keyword>
<evidence type="ECO:0000256" key="5">
    <source>
        <dbReference type="ARBA" id="ARBA00022984"/>
    </source>
</evidence>
<evidence type="ECO:0000256" key="4">
    <source>
        <dbReference type="ARBA" id="ARBA00022960"/>
    </source>
</evidence>